<dbReference type="PANTHER" id="PTHR43847:SF1">
    <property type="entry name" value="BLL3993 PROTEIN"/>
    <property type="match status" value="1"/>
</dbReference>
<organism evidence="6 7">
    <name type="scientific">Stieleria neptunia</name>
    <dbReference type="NCBI Taxonomy" id="2527979"/>
    <lineage>
        <taxon>Bacteria</taxon>
        <taxon>Pseudomonadati</taxon>
        <taxon>Planctomycetota</taxon>
        <taxon>Planctomycetia</taxon>
        <taxon>Pirellulales</taxon>
        <taxon>Pirellulaceae</taxon>
        <taxon>Stieleria</taxon>
    </lineage>
</organism>
<evidence type="ECO:0000256" key="1">
    <source>
        <dbReference type="ARBA" id="ARBA00004127"/>
    </source>
</evidence>
<evidence type="ECO:0000313" key="7">
    <source>
        <dbReference type="Proteomes" id="UP000319004"/>
    </source>
</evidence>
<protein>
    <submittedName>
        <fullName evidence="6">Isoprenylcysteine carboxyl methyltransferase (ICMT) family protein</fullName>
    </submittedName>
</protein>
<keyword evidence="2 5" id="KW-0812">Transmembrane</keyword>
<reference evidence="6 7" key="1">
    <citation type="submission" date="2019-03" db="EMBL/GenBank/DDBJ databases">
        <title>Deep-cultivation of Planctomycetes and their phenomic and genomic characterization uncovers novel biology.</title>
        <authorList>
            <person name="Wiegand S."/>
            <person name="Jogler M."/>
            <person name="Boedeker C."/>
            <person name="Pinto D."/>
            <person name="Vollmers J."/>
            <person name="Rivas-Marin E."/>
            <person name="Kohn T."/>
            <person name="Peeters S.H."/>
            <person name="Heuer A."/>
            <person name="Rast P."/>
            <person name="Oberbeckmann S."/>
            <person name="Bunk B."/>
            <person name="Jeske O."/>
            <person name="Meyerdierks A."/>
            <person name="Storesund J.E."/>
            <person name="Kallscheuer N."/>
            <person name="Luecker S."/>
            <person name="Lage O.M."/>
            <person name="Pohl T."/>
            <person name="Merkel B.J."/>
            <person name="Hornburger P."/>
            <person name="Mueller R.-W."/>
            <person name="Bruemmer F."/>
            <person name="Labrenz M."/>
            <person name="Spormann A.M."/>
            <person name="Op den Camp H."/>
            <person name="Overmann J."/>
            <person name="Amann R."/>
            <person name="Jetten M.S.M."/>
            <person name="Mascher T."/>
            <person name="Medema M.H."/>
            <person name="Devos D.P."/>
            <person name="Kaster A.-K."/>
            <person name="Ovreas L."/>
            <person name="Rohde M."/>
            <person name="Galperin M.Y."/>
            <person name="Jogler C."/>
        </authorList>
    </citation>
    <scope>NUCLEOTIDE SEQUENCE [LARGE SCALE GENOMIC DNA]</scope>
    <source>
        <strain evidence="6 7">Enr13</strain>
    </source>
</reference>
<dbReference type="GO" id="GO:0008168">
    <property type="term" value="F:methyltransferase activity"/>
    <property type="evidence" value="ECO:0007669"/>
    <property type="project" value="UniProtKB-KW"/>
</dbReference>
<evidence type="ECO:0000256" key="2">
    <source>
        <dbReference type="ARBA" id="ARBA00022692"/>
    </source>
</evidence>
<feature type="transmembrane region" description="Helical" evidence="5">
    <location>
        <begin position="15"/>
        <end position="34"/>
    </location>
</feature>
<name>A0A518HU29_9BACT</name>
<dbReference type="AlphaFoldDB" id="A0A518HU29"/>
<dbReference type="Proteomes" id="UP000319004">
    <property type="component" value="Chromosome"/>
</dbReference>
<evidence type="ECO:0000256" key="3">
    <source>
        <dbReference type="ARBA" id="ARBA00022989"/>
    </source>
</evidence>
<keyword evidence="6" id="KW-0808">Transferase</keyword>
<keyword evidence="7" id="KW-1185">Reference proteome</keyword>
<keyword evidence="4 5" id="KW-0472">Membrane</keyword>
<proteinExistence type="predicted"/>
<dbReference type="InterPro" id="IPR007318">
    <property type="entry name" value="Phopholipid_MeTrfase"/>
</dbReference>
<sequence>MLAIFAHSVHETGRLLAFLIVAQFVLAATLVLSARWSPLPVAALVIAAPGIALAVWAWAKVGWRKIRIHPTTTDETELLTDGPYGIVRHPMYAGLLWFTAALLWTPLLWWRVVGWVALLVVLYAKAKHEEQSMRDRFEGYHAYQQRVGRLFPIRW</sequence>
<dbReference type="KEGG" id="snep:Enr13x_41890"/>
<dbReference type="Gene3D" id="1.20.120.1630">
    <property type="match status" value="1"/>
</dbReference>
<feature type="transmembrane region" description="Helical" evidence="5">
    <location>
        <begin position="41"/>
        <end position="59"/>
    </location>
</feature>
<keyword evidence="6" id="KW-0489">Methyltransferase</keyword>
<evidence type="ECO:0000256" key="4">
    <source>
        <dbReference type="ARBA" id="ARBA00023136"/>
    </source>
</evidence>
<comment type="subcellular location">
    <subcellularLocation>
        <location evidence="1">Endomembrane system</location>
        <topology evidence="1">Multi-pass membrane protein</topology>
    </subcellularLocation>
</comment>
<dbReference type="PANTHER" id="PTHR43847">
    <property type="entry name" value="BLL3993 PROTEIN"/>
    <property type="match status" value="1"/>
</dbReference>
<dbReference type="GO" id="GO:0032259">
    <property type="term" value="P:methylation"/>
    <property type="evidence" value="ECO:0007669"/>
    <property type="project" value="UniProtKB-KW"/>
</dbReference>
<keyword evidence="3 5" id="KW-1133">Transmembrane helix</keyword>
<accession>A0A518HU29</accession>
<evidence type="ECO:0000256" key="5">
    <source>
        <dbReference type="SAM" id="Phobius"/>
    </source>
</evidence>
<feature type="transmembrane region" description="Helical" evidence="5">
    <location>
        <begin position="95"/>
        <end position="124"/>
    </location>
</feature>
<dbReference type="Pfam" id="PF04191">
    <property type="entry name" value="PEMT"/>
    <property type="match status" value="1"/>
</dbReference>
<dbReference type="EMBL" id="CP037423">
    <property type="protein sequence ID" value="QDV44324.1"/>
    <property type="molecule type" value="Genomic_DNA"/>
</dbReference>
<dbReference type="GO" id="GO:0012505">
    <property type="term" value="C:endomembrane system"/>
    <property type="evidence" value="ECO:0007669"/>
    <property type="project" value="UniProtKB-SubCell"/>
</dbReference>
<dbReference type="InterPro" id="IPR052527">
    <property type="entry name" value="Metal_cation-efflux_comp"/>
</dbReference>
<evidence type="ECO:0000313" key="6">
    <source>
        <dbReference type="EMBL" id="QDV44324.1"/>
    </source>
</evidence>
<dbReference type="OrthoDB" id="9789029at2"/>
<gene>
    <name evidence="6" type="ORF">Enr13x_41890</name>
</gene>